<evidence type="ECO:0000313" key="4">
    <source>
        <dbReference type="EMBL" id="KAL2652735.1"/>
    </source>
</evidence>
<dbReference type="PANTHER" id="PTHR15157">
    <property type="entry name" value="UV RADIATION RESISTANCE-ASSOCIATED GENE PROTEIN"/>
    <property type="match status" value="1"/>
</dbReference>
<dbReference type="AlphaFoldDB" id="A0ABD1ZN15"/>
<keyword evidence="5" id="KW-1185">Reference proteome</keyword>
<evidence type="ECO:0000256" key="3">
    <source>
        <dbReference type="SAM" id="MobiDB-lite"/>
    </source>
</evidence>
<dbReference type="InterPro" id="IPR018791">
    <property type="entry name" value="UV_resistance/autophagy_Atg14"/>
</dbReference>
<name>A0ABD1ZN15_9MARC</name>
<feature type="coiled-coil region" evidence="2">
    <location>
        <begin position="37"/>
        <end position="95"/>
    </location>
</feature>
<feature type="region of interest" description="Disordered" evidence="3">
    <location>
        <begin position="264"/>
        <end position="283"/>
    </location>
</feature>
<gene>
    <name evidence="4" type="ORF">R1flu_020863</name>
</gene>
<proteinExistence type="predicted"/>
<evidence type="ECO:0000256" key="2">
    <source>
        <dbReference type="SAM" id="Coils"/>
    </source>
</evidence>
<evidence type="ECO:0000313" key="5">
    <source>
        <dbReference type="Proteomes" id="UP001605036"/>
    </source>
</evidence>
<dbReference type="Pfam" id="PF10186">
    <property type="entry name" value="ATG14"/>
    <property type="match status" value="1"/>
</dbReference>
<comment type="caution">
    <text evidence="4">The sequence shown here is derived from an EMBL/GenBank/DDBJ whole genome shotgun (WGS) entry which is preliminary data.</text>
</comment>
<accession>A0ABD1ZN15</accession>
<feature type="region of interest" description="Disordered" evidence="3">
    <location>
        <begin position="370"/>
        <end position="392"/>
    </location>
</feature>
<feature type="compositionally biased region" description="Polar residues" evidence="3">
    <location>
        <begin position="273"/>
        <end position="283"/>
    </location>
</feature>
<protein>
    <submittedName>
        <fullName evidence="4">Uncharacterized protein</fullName>
    </submittedName>
</protein>
<feature type="region of interest" description="Disordered" evidence="3">
    <location>
        <begin position="458"/>
        <end position="477"/>
    </location>
</feature>
<sequence>MARRGSVCVCGICEGVNQPAVCSNCCNFRLSEKYKILKRVLQQRDELKRRLEAQLVAKREAESQRTWRAEHAERKAKLREQFRNCSNELMKARARGDEQKKRLDARTNALACASAELAARQTHTLGKYYPDLVCTKTLSYETVNAELVQKRRLQLRQLCKILPIRRCTGDERENRGGTGQPVRICSVELPLGDDPLSVPHNDLGAALGYMVQLVNLTARYLSAPLLHSAGFAASSSRIWQRASYWDTRPAHRGEEYPLFLPRENGAGAEDLNHTGNNGQSNLNLSFTEGSRSFNREADGDASLVRCSSSSVSGSSPSREVYKDVQKGIRMLKRSVACINVYGYRLLSLPVPSDLSTFEAFAELLSILTSKEPRPRSSRGSQQPNGRFGLSEGHVSRLASCPPSMLEEAKPVSDILEPSTFSRGKKSTRRCRPLQTQKILNTGLGPCSLTPPRKKKFLQPLNAGDPFGGCTSTNQALR</sequence>
<dbReference type="GO" id="GO:0005737">
    <property type="term" value="C:cytoplasm"/>
    <property type="evidence" value="ECO:0007669"/>
    <property type="project" value="UniProtKB-ARBA"/>
</dbReference>
<evidence type="ECO:0000256" key="1">
    <source>
        <dbReference type="ARBA" id="ARBA00023054"/>
    </source>
</evidence>
<dbReference type="GO" id="GO:0032991">
    <property type="term" value="C:protein-containing complex"/>
    <property type="evidence" value="ECO:0007669"/>
    <property type="project" value="UniProtKB-ARBA"/>
</dbReference>
<organism evidence="4 5">
    <name type="scientific">Riccia fluitans</name>
    <dbReference type="NCBI Taxonomy" id="41844"/>
    <lineage>
        <taxon>Eukaryota</taxon>
        <taxon>Viridiplantae</taxon>
        <taxon>Streptophyta</taxon>
        <taxon>Embryophyta</taxon>
        <taxon>Marchantiophyta</taxon>
        <taxon>Marchantiopsida</taxon>
        <taxon>Marchantiidae</taxon>
        <taxon>Marchantiales</taxon>
        <taxon>Ricciaceae</taxon>
        <taxon>Riccia</taxon>
    </lineage>
</organism>
<dbReference type="Proteomes" id="UP001605036">
    <property type="component" value="Unassembled WGS sequence"/>
</dbReference>
<feature type="region of interest" description="Disordered" evidence="3">
    <location>
        <begin position="411"/>
        <end position="433"/>
    </location>
</feature>
<dbReference type="PANTHER" id="PTHR15157:SF5">
    <property type="entry name" value="UV RADIATION RESISTANCE-ASSOCIATED GENE PROTEIN"/>
    <property type="match status" value="1"/>
</dbReference>
<keyword evidence="1 2" id="KW-0175">Coiled coil</keyword>
<dbReference type="EMBL" id="JBHFFA010000001">
    <property type="protein sequence ID" value="KAL2652735.1"/>
    <property type="molecule type" value="Genomic_DNA"/>
</dbReference>
<feature type="compositionally biased region" description="Basic residues" evidence="3">
    <location>
        <begin position="422"/>
        <end position="431"/>
    </location>
</feature>
<reference evidence="4 5" key="1">
    <citation type="submission" date="2024-09" db="EMBL/GenBank/DDBJ databases">
        <title>Chromosome-scale assembly of Riccia fluitans.</title>
        <authorList>
            <person name="Paukszto L."/>
            <person name="Sawicki J."/>
            <person name="Karawczyk K."/>
            <person name="Piernik-Szablinska J."/>
            <person name="Szczecinska M."/>
            <person name="Mazdziarz M."/>
        </authorList>
    </citation>
    <scope>NUCLEOTIDE SEQUENCE [LARGE SCALE GENOMIC DNA]</scope>
    <source>
        <strain evidence="4">Rf_01</strain>
        <tissue evidence="4">Aerial parts of the thallus</tissue>
    </source>
</reference>